<evidence type="ECO:0000313" key="2">
    <source>
        <dbReference type="Proteomes" id="UP000663193"/>
    </source>
</evidence>
<evidence type="ECO:0000313" key="1">
    <source>
        <dbReference type="EMBL" id="QRC95135.1"/>
    </source>
</evidence>
<protein>
    <submittedName>
        <fullName evidence="1">Uncharacterized protein</fullName>
    </submittedName>
</protein>
<dbReference type="VEuPathDB" id="FungiDB:JI435_302010"/>
<dbReference type="EMBL" id="CP069027">
    <property type="protein sequence ID" value="QRC95135.1"/>
    <property type="molecule type" value="Genomic_DNA"/>
</dbReference>
<reference evidence="2" key="1">
    <citation type="journal article" date="2021" name="BMC Genomics">
        <title>Chromosome-level genome assembly and manually-curated proteome of model necrotroph Parastagonospora nodorum Sn15 reveals a genome-wide trove of candidate effector homologs, and redundancy of virulence-related functions within an accessory chromosome.</title>
        <authorList>
            <person name="Bertazzoni S."/>
            <person name="Jones D.A.B."/>
            <person name="Phan H.T."/>
            <person name="Tan K.-C."/>
            <person name="Hane J.K."/>
        </authorList>
    </citation>
    <scope>NUCLEOTIDE SEQUENCE [LARGE SCALE GENOMIC DNA]</scope>
    <source>
        <strain evidence="2">SN15 / ATCC MYA-4574 / FGSC 10173)</strain>
    </source>
</reference>
<sequence length="136" mass="15195">MLQMQFWFQLPGILSCCVPQDIDPSKEEMFVAEQGVPASRKAGGRIYTHDLCHLTYRSPHLDLDLCISERAPSVSLMSRGCLSAAMGQRLSPTTKCKAHRGATDVTMRSMSFSCIRGPPLFVFRRLHPARSISYTC</sequence>
<proteinExistence type="predicted"/>
<organism evidence="1 2">
    <name type="scientific">Phaeosphaeria nodorum (strain SN15 / ATCC MYA-4574 / FGSC 10173)</name>
    <name type="common">Glume blotch fungus</name>
    <name type="synonym">Parastagonospora nodorum</name>
    <dbReference type="NCBI Taxonomy" id="321614"/>
    <lineage>
        <taxon>Eukaryota</taxon>
        <taxon>Fungi</taxon>
        <taxon>Dikarya</taxon>
        <taxon>Ascomycota</taxon>
        <taxon>Pezizomycotina</taxon>
        <taxon>Dothideomycetes</taxon>
        <taxon>Pleosporomycetidae</taxon>
        <taxon>Pleosporales</taxon>
        <taxon>Pleosporineae</taxon>
        <taxon>Phaeosphaeriaceae</taxon>
        <taxon>Parastagonospora</taxon>
    </lineage>
</organism>
<name>A0A7U2F1T3_PHANO</name>
<gene>
    <name evidence="1" type="ORF">JI435_302010</name>
</gene>
<dbReference type="Proteomes" id="UP000663193">
    <property type="component" value="Chromosome 5"/>
</dbReference>
<keyword evidence="2" id="KW-1185">Reference proteome</keyword>
<accession>A0A7U2F1T3</accession>
<dbReference type="AlphaFoldDB" id="A0A7U2F1T3"/>